<dbReference type="GO" id="GO:0008270">
    <property type="term" value="F:zinc ion binding"/>
    <property type="evidence" value="ECO:0007669"/>
    <property type="project" value="UniProtKB-KW"/>
</dbReference>
<organism evidence="20 21">
    <name type="scientific">Paramormyrops kingsleyae</name>
    <dbReference type="NCBI Taxonomy" id="1676925"/>
    <lineage>
        <taxon>Eukaryota</taxon>
        <taxon>Metazoa</taxon>
        <taxon>Chordata</taxon>
        <taxon>Craniata</taxon>
        <taxon>Vertebrata</taxon>
        <taxon>Euteleostomi</taxon>
        <taxon>Actinopterygii</taxon>
        <taxon>Neopterygii</taxon>
        <taxon>Teleostei</taxon>
        <taxon>Osteoglossocephala</taxon>
        <taxon>Osteoglossomorpha</taxon>
        <taxon>Osteoglossiformes</taxon>
        <taxon>Mormyridae</taxon>
        <taxon>Paramormyrops</taxon>
    </lineage>
</organism>
<dbReference type="GO" id="GO:0000981">
    <property type="term" value="F:DNA-binding transcription factor activity, RNA polymerase II-specific"/>
    <property type="evidence" value="ECO:0007669"/>
    <property type="project" value="TreeGrafter"/>
</dbReference>
<evidence type="ECO:0000256" key="8">
    <source>
        <dbReference type="ARBA" id="ARBA00022737"/>
    </source>
</evidence>
<feature type="region of interest" description="Disordered" evidence="17">
    <location>
        <begin position="1282"/>
        <end position="1396"/>
    </location>
</feature>
<feature type="compositionally biased region" description="Basic and acidic residues" evidence="17">
    <location>
        <begin position="949"/>
        <end position="959"/>
    </location>
</feature>
<feature type="compositionally biased region" description="Low complexity" evidence="17">
    <location>
        <begin position="245"/>
        <end position="260"/>
    </location>
</feature>
<dbReference type="GeneTree" id="ENSGT00940000161268"/>
<evidence type="ECO:0000256" key="6">
    <source>
        <dbReference type="ARBA" id="ARBA00022553"/>
    </source>
</evidence>
<dbReference type="GO" id="GO:0043565">
    <property type="term" value="F:sequence-specific DNA binding"/>
    <property type="evidence" value="ECO:0007669"/>
    <property type="project" value="Ensembl"/>
</dbReference>
<feature type="domain" description="C2H2-type" evidence="19">
    <location>
        <begin position="493"/>
        <end position="520"/>
    </location>
</feature>
<dbReference type="SUPFAM" id="SSF57667">
    <property type="entry name" value="beta-beta-alpha zinc fingers"/>
    <property type="match status" value="2"/>
</dbReference>
<sequence>MVSRTEVWDPFHAGTLLSQLNEQRLAGPTPFCDITLIAANDTKFSAHKSVLAACSPYFQQLLSPSALTPPPPPHPVASLGKDRVLELPHLQPKVLSDLLDYIYTSRVSQHCAKGTKRLSEAGRSLGVPFLAGLVVGESNQMKSKSGLGKINGMEETDKADAAKSARTPHCFPLGTVFPSLVPKKHCTSSHSPSSSPAYSEESQWKMAASVDSQLHRLHKRPESSPSPSSLSPIDLTAPARKDSRSSPASSMTSASPQFQSLPPPPHPGQLLVYPKKGMGDSFPAGVDSERSTAETAQILFNMSTAAFQGHRPTEPEQCPSGKQGRPGSPSMGSGLPQPDPEPQSCTPPPMPPSSDQTAPKSELLCGVCHRLFSSASSLTVHMRLHRGGRALSCRHCGKAFIHNKRLQSHEAVCRQAPPILPVQTKQEPLEEGEEEAARGGETEDQSDQGRVGPGRPVKKGRGFLGRHHRSFPRVDLLAEEDHFVKVVDGHIIYFCAVCERSYMTLSSLKRHSNVHSWRRKYPCRFCDKVFALAEYRTKHEVWHTGERRYQCIFCWEAFATYYNLKTHQKALHGISPGLISSEKTANGGYKQKANALKLYRLLPMRSQKRPYKTYSQTLADSLLLPPDSAMPLPLPLDCSLPTSLDPDELRSLMGDDHRQGLQPDPTNFPFRLGSGGLDQGETSKVSSASLDKPVRTAEDETSKEDSVGSSSSSNLELPKGNSGSKAAVSSVITYGHPKPSVIVHGTAVSSSVIVHSNQITSGVGTNFHNSSSPEPSNSQLSPKATHRPMKKHMLKEYIQAQRQGLWEEEGSATTENLGSTEAIDEEEKGRHSKGRKAHSKSITYMAKPACMAGVSEVRGVAPLCQITVRIGEEAIVKRRISETDLMRDKSPPPSTKSRKTDPVPQDATKPQHAHHHHHRHRHRPHRDTSKQLEVETKKKNQKPPKSPSKVREYYFRQEVREEDSDQDTEDNLWRPYYTYKPKRKTLHVQRVKKSSWHRKLRYKRSLRLMKRAEKIMDHSIKGEDEEKDDEDDEDDDDDDEDEEGVDDEENEGMRKEGVENRHSVDITNGSPISTNEQQGWDTKNKKSDCGLSPTLTPTQVFPKVSCPSPIRQDRHEPMGHSPECGTCGRRFSTTRKRDKHELTHLLEFVCLLCRETFSSQARLEKHQRAQHIAPEQSSSTLQNRDLDPEMEIERVGQEKGSPGRVGRRPSVRHVCPHCSKVCKTAAALGRHAKLHESGSPAAEDDSECGALAPEKEMPPPGTTDSDMKTEYAQSIPVISYPASISQTNGSSDAQTANFEHPGKAEAEPQNLGSRGSSEHRNNGLATDRNPSPRGEPPRSVPGPSSNLQSVLVLKGKESIDTTHSFRTQRERSPEGKDSQRNSPAQKDKKSDTSPDVAMKLQARMESAAAAPITMAAGGRGGVVCTGAADQEIESSLGRGVKRLHSEMDDSRAAQNLRATALSKSPNPSQAQDLTMPSVVLRERELTQQAKANTGMDQREVTLLVPKQEVETPEYSVAQTTVTSTPQKALKSPRCSPHATDLLARAHLEASPSPRGGRASERPLLLQPPFSSRANDRPSAHALLLPRAPPPETKAEEDTSMGSHGEAGYPVQEFPLPLIVPGGCRSTGQKGGDRAEAQMLASHGTAHSER</sequence>
<keyword evidence="5" id="KW-1017">Isopeptide bond</keyword>
<accession>A0A3B3RSR2</accession>
<keyword evidence="6" id="KW-0597">Phosphoprotein</keyword>
<feature type="region of interest" description="Disordered" evidence="17">
    <location>
        <begin position="184"/>
        <end position="290"/>
    </location>
</feature>
<proteinExistence type="predicted"/>
<feature type="region of interest" description="Disordered" evidence="17">
    <location>
        <begin position="1016"/>
        <end position="1129"/>
    </location>
</feature>
<feature type="compositionally biased region" description="Polar residues" evidence="17">
    <location>
        <begin position="1516"/>
        <end position="1526"/>
    </location>
</feature>
<feature type="domain" description="C2H2-type" evidence="19">
    <location>
        <begin position="1213"/>
        <end position="1240"/>
    </location>
</feature>
<dbReference type="InterPro" id="IPR013087">
    <property type="entry name" value="Znf_C2H2_type"/>
</dbReference>
<evidence type="ECO:0000259" key="19">
    <source>
        <dbReference type="PROSITE" id="PS50157"/>
    </source>
</evidence>
<dbReference type="GO" id="GO:0060031">
    <property type="term" value="P:mediolateral intercalation"/>
    <property type="evidence" value="ECO:0007669"/>
    <property type="project" value="Ensembl"/>
</dbReference>
<feature type="region of interest" description="Disordered" evidence="17">
    <location>
        <begin position="1233"/>
        <end position="1267"/>
    </location>
</feature>
<dbReference type="GO" id="GO:0060030">
    <property type="term" value="P:dorsal convergence"/>
    <property type="evidence" value="ECO:0007669"/>
    <property type="project" value="Ensembl"/>
</dbReference>
<dbReference type="PROSITE" id="PS50157">
    <property type="entry name" value="ZINC_FINGER_C2H2_2"/>
    <property type="match status" value="7"/>
</dbReference>
<evidence type="ECO:0000256" key="13">
    <source>
        <dbReference type="ARBA" id="ARBA00023125"/>
    </source>
</evidence>
<feature type="compositionally biased region" description="Low complexity" evidence="17">
    <location>
        <begin position="188"/>
        <end position="201"/>
    </location>
</feature>
<evidence type="ECO:0000256" key="11">
    <source>
        <dbReference type="ARBA" id="ARBA00022843"/>
    </source>
</evidence>
<evidence type="ECO:0000256" key="9">
    <source>
        <dbReference type="ARBA" id="ARBA00022771"/>
    </source>
</evidence>
<feature type="compositionally biased region" description="Polar residues" evidence="17">
    <location>
        <begin position="1282"/>
        <end position="1297"/>
    </location>
</feature>
<evidence type="ECO:0000256" key="1">
    <source>
        <dbReference type="ARBA" id="ARBA00004123"/>
    </source>
</evidence>
<evidence type="ECO:0000256" key="3">
    <source>
        <dbReference type="ARBA" id="ARBA00022454"/>
    </source>
</evidence>
<feature type="domain" description="C2H2-type" evidence="19">
    <location>
        <begin position="521"/>
        <end position="548"/>
    </location>
</feature>
<reference evidence="20" key="1">
    <citation type="submission" date="2025-08" db="UniProtKB">
        <authorList>
            <consortium name="Ensembl"/>
        </authorList>
    </citation>
    <scope>IDENTIFICATION</scope>
</reference>
<keyword evidence="14" id="KW-0804">Transcription</keyword>
<feature type="region of interest" description="Disordered" evidence="17">
    <location>
        <begin position="1514"/>
        <end position="1649"/>
    </location>
</feature>
<feature type="compositionally biased region" description="Polar residues" evidence="17">
    <location>
        <begin position="680"/>
        <end position="689"/>
    </location>
</feature>
<feature type="domain" description="C2H2-type" evidence="19">
    <location>
        <begin position="363"/>
        <end position="390"/>
    </location>
</feature>
<evidence type="ECO:0000256" key="5">
    <source>
        <dbReference type="ARBA" id="ARBA00022499"/>
    </source>
</evidence>
<dbReference type="PROSITE" id="PS50097">
    <property type="entry name" value="BTB"/>
    <property type="match status" value="1"/>
</dbReference>
<feature type="domain" description="C2H2-type" evidence="19">
    <location>
        <begin position="549"/>
        <end position="572"/>
    </location>
</feature>
<keyword evidence="4" id="KW-0678">Repressor</keyword>
<evidence type="ECO:0000256" key="2">
    <source>
        <dbReference type="ARBA" id="ARBA00004286"/>
    </source>
</evidence>
<evidence type="ECO:0000256" key="7">
    <source>
        <dbReference type="ARBA" id="ARBA00022723"/>
    </source>
</evidence>
<dbReference type="SMART" id="SM00225">
    <property type="entry name" value="BTB"/>
    <property type="match status" value="1"/>
</dbReference>
<feature type="compositionally biased region" description="Basic and acidic residues" evidence="17">
    <location>
        <begin position="926"/>
        <end position="938"/>
    </location>
</feature>
<feature type="domain" description="BTB" evidence="18">
    <location>
        <begin position="32"/>
        <end position="108"/>
    </location>
</feature>
<keyword evidence="13" id="KW-0238">DNA-binding</keyword>
<evidence type="ECO:0000256" key="16">
    <source>
        <dbReference type="PROSITE-ProRule" id="PRU00042"/>
    </source>
</evidence>
<dbReference type="Ensembl" id="ENSPKIT00000001983.1">
    <property type="protein sequence ID" value="ENSPKIP00000021348.1"/>
    <property type="gene ID" value="ENSPKIG00000005796.1"/>
</dbReference>
<evidence type="ECO:0000256" key="4">
    <source>
        <dbReference type="ARBA" id="ARBA00022491"/>
    </source>
</evidence>
<keyword evidence="12" id="KW-0805">Transcription regulation</keyword>
<evidence type="ECO:0000256" key="10">
    <source>
        <dbReference type="ARBA" id="ARBA00022833"/>
    </source>
</evidence>
<feature type="compositionally biased region" description="Low complexity" evidence="17">
    <location>
        <begin position="223"/>
        <end position="232"/>
    </location>
</feature>
<dbReference type="Gene3D" id="3.30.710.10">
    <property type="entry name" value="Potassium Channel Kv1.1, Chain A"/>
    <property type="match status" value="1"/>
</dbReference>
<feature type="compositionally biased region" description="Basic and acidic residues" evidence="17">
    <location>
        <begin position="647"/>
        <end position="659"/>
    </location>
</feature>
<feature type="region of interest" description="Disordered" evidence="17">
    <location>
        <begin position="763"/>
        <end position="785"/>
    </location>
</feature>
<dbReference type="Proteomes" id="UP000261540">
    <property type="component" value="Unplaced"/>
</dbReference>
<feature type="region of interest" description="Disordered" evidence="17">
    <location>
        <begin position="805"/>
        <end position="840"/>
    </location>
</feature>
<dbReference type="InterPro" id="IPR036236">
    <property type="entry name" value="Znf_C2H2_sf"/>
</dbReference>
<evidence type="ECO:0000256" key="14">
    <source>
        <dbReference type="ARBA" id="ARBA00023163"/>
    </source>
</evidence>
<dbReference type="FunFam" id="3.30.160.60:FF:000235">
    <property type="entry name" value="Zinc finger and BTB domain containing 38"/>
    <property type="match status" value="1"/>
</dbReference>
<dbReference type="STRING" id="1676925.ENSPKIP00000021348"/>
<evidence type="ECO:0000256" key="15">
    <source>
        <dbReference type="ARBA" id="ARBA00023242"/>
    </source>
</evidence>
<feature type="compositionally biased region" description="Basic and acidic residues" evidence="17">
    <location>
        <begin position="1051"/>
        <end position="1064"/>
    </location>
</feature>
<name>A0A3B3RSR2_9TELE</name>
<keyword evidence="3" id="KW-0158">Chromosome</keyword>
<keyword evidence="21" id="KW-1185">Reference proteome</keyword>
<dbReference type="FunFam" id="3.30.160.60:FF:000437">
    <property type="entry name" value="zinc finger and BTB domain-containing protein 38"/>
    <property type="match status" value="1"/>
</dbReference>
<feature type="compositionally biased region" description="Basic residues" evidence="17">
    <location>
        <begin position="830"/>
        <end position="839"/>
    </location>
</feature>
<feature type="compositionally biased region" description="Pro residues" evidence="17">
    <location>
        <begin position="337"/>
        <end position="352"/>
    </location>
</feature>
<keyword evidence="7" id="KW-0479">Metal-binding</keyword>
<feature type="compositionally biased region" description="Acidic residues" evidence="17">
    <location>
        <begin position="1025"/>
        <end position="1050"/>
    </location>
</feature>
<feature type="compositionally biased region" description="Basic and acidic residues" evidence="17">
    <location>
        <begin position="692"/>
        <end position="706"/>
    </location>
</feature>
<evidence type="ECO:0000259" key="18">
    <source>
        <dbReference type="PROSITE" id="PS50097"/>
    </source>
</evidence>
<dbReference type="InterPro" id="IPR011333">
    <property type="entry name" value="SKP1/BTB/POZ_sf"/>
</dbReference>
<feature type="compositionally biased region" description="Basic and acidic residues" evidence="17">
    <location>
        <begin position="1367"/>
        <end position="1392"/>
    </location>
</feature>
<protein>
    <submittedName>
        <fullName evidence="20">Zinc finger and BTB domain containing 4</fullName>
    </submittedName>
</protein>
<dbReference type="GO" id="GO:0009953">
    <property type="term" value="P:dorsal/ventral pattern formation"/>
    <property type="evidence" value="ECO:0007669"/>
    <property type="project" value="Ensembl"/>
</dbReference>
<feature type="compositionally biased region" description="Basic residues" evidence="17">
    <location>
        <begin position="911"/>
        <end position="925"/>
    </location>
</feature>
<reference evidence="20" key="2">
    <citation type="submission" date="2025-09" db="UniProtKB">
        <authorList>
            <consortium name="Ensembl"/>
        </authorList>
    </citation>
    <scope>IDENTIFICATION</scope>
</reference>
<feature type="compositionally biased region" description="Polar residues" evidence="17">
    <location>
        <begin position="1065"/>
        <end position="1081"/>
    </location>
</feature>
<feature type="compositionally biased region" description="Basic and acidic residues" evidence="17">
    <location>
        <begin position="881"/>
        <end position="890"/>
    </location>
</feature>
<evidence type="ECO:0000313" key="20">
    <source>
        <dbReference type="Ensembl" id="ENSPKIP00000021348.1"/>
    </source>
</evidence>
<dbReference type="SUPFAM" id="SSF54695">
    <property type="entry name" value="POZ domain"/>
    <property type="match status" value="1"/>
</dbReference>
<dbReference type="Pfam" id="PF00096">
    <property type="entry name" value="zf-C2H2"/>
    <property type="match status" value="1"/>
</dbReference>
<feature type="compositionally biased region" description="Low complexity" evidence="17">
    <location>
        <begin position="770"/>
        <end position="782"/>
    </location>
</feature>
<comment type="subcellular location">
    <subcellularLocation>
        <location evidence="2">Chromosome</location>
    </subcellularLocation>
    <subcellularLocation>
        <location evidence="1">Nucleus</location>
    </subcellularLocation>
</comment>
<keyword evidence="11" id="KW-0832">Ubl conjugation</keyword>
<feature type="domain" description="C2H2-type" evidence="19">
    <location>
        <begin position="1148"/>
        <end position="1176"/>
    </location>
</feature>
<dbReference type="InterPro" id="IPR000210">
    <property type="entry name" value="BTB/POZ_dom"/>
</dbReference>
<keyword evidence="10" id="KW-0862">Zinc</keyword>
<keyword evidence="15" id="KW-0539">Nucleus</keyword>
<dbReference type="GO" id="GO:0005634">
    <property type="term" value="C:nucleus"/>
    <property type="evidence" value="ECO:0007669"/>
    <property type="project" value="UniProtKB-SubCell"/>
</dbReference>
<keyword evidence="8" id="KW-0677">Repeat</keyword>
<dbReference type="Gene3D" id="3.30.160.60">
    <property type="entry name" value="Classic Zinc Finger"/>
    <property type="match status" value="5"/>
</dbReference>
<dbReference type="PROSITE" id="PS00028">
    <property type="entry name" value="ZINC_FINGER_C2H2_1"/>
    <property type="match status" value="6"/>
</dbReference>
<evidence type="ECO:0000256" key="17">
    <source>
        <dbReference type="SAM" id="MobiDB-lite"/>
    </source>
</evidence>
<dbReference type="GO" id="GO:0005694">
    <property type="term" value="C:chromosome"/>
    <property type="evidence" value="ECO:0007669"/>
    <property type="project" value="UniProtKB-SubCell"/>
</dbReference>
<feature type="domain" description="C2H2-type" evidence="19">
    <location>
        <begin position="391"/>
        <end position="418"/>
    </location>
</feature>
<feature type="region of interest" description="Disordered" evidence="17">
    <location>
        <begin position="424"/>
        <end position="462"/>
    </location>
</feature>
<feature type="region of interest" description="Disordered" evidence="17">
    <location>
        <begin position="306"/>
        <end position="359"/>
    </location>
</feature>
<feature type="region of interest" description="Disordered" evidence="17">
    <location>
        <begin position="881"/>
        <end position="968"/>
    </location>
</feature>
<dbReference type="GO" id="GO:0009952">
    <property type="term" value="P:anterior/posterior pattern specification"/>
    <property type="evidence" value="ECO:0007669"/>
    <property type="project" value="Ensembl"/>
</dbReference>
<feature type="region of interest" description="Disordered" evidence="17">
    <location>
        <begin position="645"/>
        <end position="724"/>
    </location>
</feature>
<dbReference type="SMART" id="SM00355">
    <property type="entry name" value="ZnF_C2H2"/>
    <property type="match status" value="8"/>
</dbReference>
<keyword evidence="9 16" id="KW-0863">Zinc-finger</keyword>
<evidence type="ECO:0000256" key="12">
    <source>
        <dbReference type="ARBA" id="ARBA00023015"/>
    </source>
</evidence>
<evidence type="ECO:0000313" key="21">
    <source>
        <dbReference type="Proteomes" id="UP000261540"/>
    </source>
</evidence>
<dbReference type="Pfam" id="PF00651">
    <property type="entry name" value="BTB"/>
    <property type="match status" value="1"/>
</dbReference>